<name>A0A1I6C9E0_9GAMM</name>
<dbReference type="EMBL" id="FOYD01000019">
    <property type="protein sequence ID" value="SFQ89725.1"/>
    <property type="molecule type" value="Genomic_DNA"/>
</dbReference>
<dbReference type="AlphaFoldDB" id="A0A1I6C9E0"/>
<dbReference type="Proteomes" id="UP000242815">
    <property type="component" value="Unassembled WGS sequence"/>
</dbReference>
<evidence type="ECO:0000313" key="1">
    <source>
        <dbReference type="EMBL" id="SFQ89725.1"/>
    </source>
</evidence>
<gene>
    <name evidence="1" type="ORF">SAMN05216578_11914</name>
</gene>
<sequence>MAVRLEFETNDEQEIEFATRYWAMDQEGSFLEHVADILPFRELTQAGQVAKFVRQICTAYDENQICSECNGLIQIGARIDAKKRPQRARRPCKECQKAEQEAMLRQEEIQRAELEAMLAPYISHAREVTISYSELADDTVLILKAIYTLVGPRLTQGFPISACEELTPQGAGAFIERLCEQGVLADDPAASKPGAYCIQDGQLMFDPSSASYFLPPDTREGETQIALNIMFNRDFSDAMALTELWLDYALTDVMEYFEYQCALHNHPLSDEDFAKTESIVRQGLRRYSVAQMWLIMWRVVRDAAALASRSYYSPQKAAATIPKKIHKLLENAAQGAEPSNEWNRPERHIKGALGMAFYSDFGLDEYSKGVDVLALFNRLDAKEGASDPHTLAEKFMRKALEIKHSLGALEAFAHLVREGLTTEEALSITDELNPGMFCSE</sequence>
<proteinExistence type="predicted"/>
<organism evidence="1 2">
    <name type="scientific">Halopseudomonas formosensis</name>
    <dbReference type="NCBI Taxonomy" id="1002526"/>
    <lineage>
        <taxon>Bacteria</taxon>
        <taxon>Pseudomonadati</taxon>
        <taxon>Pseudomonadota</taxon>
        <taxon>Gammaproteobacteria</taxon>
        <taxon>Pseudomonadales</taxon>
        <taxon>Pseudomonadaceae</taxon>
        <taxon>Halopseudomonas</taxon>
    </lineage>
</organism>
<accession>A0A1I6C9E0</accession>
<protein>
    <submittedName>
        <fullName evidence="1">Uncharacterized protein</fullName>
    </submittedName>
</protein>
<evidence type="ECO:0000313" key="2">
    <source>
        <dbReference type="Proteomes" id="UP000242815"/>
    </source>
</evidence>
<dbReference type="RefSeq" id="WP_090541316.1">
    <property type="nucleotide sequence ID" value="NZ_FOYD01000019.1"/>
</dbReference>
<reference evidence="1 2" key="1">
    <citation type="submission" date="2016-10" db="EMBL/GenBank/DDBJ databases">
        <authorList>
            <person name="de Groot N.N."/>
        </authorList>
    </citation>
    <scope>NUCLEOTIDE SEQUENCE [LARGE SCALE GENOMIC DNA]</scope>
    <source>
        <strain evidence="1 2">JCM 18415</strain>
    </source>
</reference>
<dbReference type="OrthoDB" id="7032747at2"/>